<keyword evidence="1" id="KW-0472">Membrane</keyword>
<organism evidence="2 3">
    <name type="scientific">Mucilaginibacter auburnensis</name>
    <dbReference type="NCBI Taxonomy" id="1457233"/>
    <lineage>
        <taxon>Bacteria</taxon>
        <taxon>Pseudomonadati</taxon>
        <taxon>Bacteroidota</taxon>
        <taxon>Sphingobacteriia</taxon>
        <taxon>Sphingobacteriales</taxon>
        <taxon>Sphingobacteriaceae</taxon>
        <taxon>Mucilaginibacter</taxon>
    </lineage>
</organism>
<dbReference type="EMBL" id="PGFJ01000001">
    <property type="protein sequence ID" value="PJJ83323.1"/>
    <property type="molecule type" value="Genomic_DNA"/>
</dbReference>
<name>A0A2H9VR93_9SPHI</name>
<feature type="transmembrane region" description="Helical" evidence="1">
    <location>
        <begin position="46"/>
        <end position="63"/>
    </location>
</feature>
<dbReference type="RefSeq" id="WP_100339599.1">
    <property type="nucleotide sequence ID" value="NZ_PGFJ01000001.1"/>
</dbReference>
<dbReference type="AlphaFoldDB" id="A0A2H9VR93"/>
<accession>A0A2H9VR93</accession>
<sequence>MKNILDYLIYCVPVACIALSRMYLLRKRQLEGSGKIPDIITAENRRKLFFALSIISAFVIIVLV</sequence>
<gene>
    <name evidence="2" type="ORF">CLV57_0303</name>
</gene>
<proteinExistence type="predicted"/>
<dbReference type="Proteomes" id="UP000242687">
    <property type="component" value="Unassembled WGS sequence"/>
</dbReference>
<dbReference type="OrthoDB" id="799768at2"/>
<evidence type="ECO:0000313" key="2">
    <source>
        <dbReference type="EMBL" id="PJJ83323.1"/>
    </source>
</evidence>
<keyword evidence="1" id="KW-0812">Transmembrane</keyword>
<reference evidence="2 3" key="1">
    <citation type="submission" date="2017-11" db="EMBL/GenBank/DDBJ databases">
        <title>Genomic Encyclopedia of Archaeal and Bacterial Type Strains, Phase II (KMG-II): From Individual Species to Whole Genera.</title>
        <authorList>
            <person name="Goeker M."/>
        </authorList>
    </citation>
    <scope>NUCLEOTIDE SEQUENCE [LARGE SCALE GENOMIC DNA]</scope>
    <source>
        <strain evidence="2 3">DSM 28175</strain>
    </source>
</reference>
<evidence type="ECO:0000313" key="3">
    <source>
        <dbReference type="Proteomes" id="UP000242687"/>
    </source>
</evidence>
<protein>
    <submittedName>
        <fullName evidence="2">Uncharacterized protein</fullName>
    </submittedName>
</protein>
<keyword evidence="1" id="KW-1133">Transmembrane helix</keyword>
<keyword evidence="3" id="KW-1185">Reference proteome</keyword>
<evidence type="ECO:0000256" key="1">
    <source>
        <dbReference type="SAM" id="Phobius"/>
    </source>
</evidence>
<feature type="transmembrane region" description="Helical" evidence="1">
    <location>
        <begin position="7"/>
        <end position="25"/>
    </location>
</feature>
<comment type="caution">
    <text evidence="2">The sequence shown here is derived from an EMBL/GenBank/DDBJ whole genome shotgun (WGS) entry which is preliminary data.</text>
</comment>